<evidence type="ECO:0000313" key="1">
    <source>
        <dbReference type="EMBL" id="ABZ06698.1"/>
    </source>
</evidence>
<reference evidence="1" key="1">
    <citation type="journal article" date="2008" name="ISME J.">
        <title>Genomic patterns of recombination, clonal divergence and environment in marine microbial populations.</title>
        <authorList>
            <person name="Konstantinidis K.T."/>
            <person name="Delong E.F."/>
        </authorList>
    </citation>
    <scope>NUCLEOTIDE SEQUENCE</scope>
</reference>
<dbReference type="EMBL" id="EU016582">
    <property type="protein sequence ID" value="ABZ06698.1"/>
    <property type="molecule type" value="Genomic_DNA"/>
</dbReference>
<name>B3T289_9ZZZZ</name>
<gene>
    <name evidence="1" type="ORF">ALOHA_HF4000137B17ctg1g35</name>
</gene>
<proteinExistence type="predicted"/>
<dbReference type="AlphaFoldDB" id="B3T289"/>
<organism evidence="1">
    <name type="scientific">uncultured marine microorganism HF4000_137B17</name>
    <dbReference type="NCBI Taxonomy" id="455523"/>
    <lineage>
        <taxon>unclassified sequences</taxon>
        <taxon>environmental samples</taxon>
    </lineage>
</organism>
<protein>
    <submittedName>
        <fullName evidence="1">Uncharacterized protein</fullName>
    </submittedName>
</protein>
<sequence length="98" mass="10802">MNLPGHDLSDRIQVSRLDGGNNVILAGDRVHGFDSRHRRQRVGHVSRFAHTGLYQNVSLGCHVTASTRVISARVVPKGVSSDRQSCLHSKDWPSCMSI</sequence>
<accession>B3T289</accession>